<gene>
    <name evidence="1" type="ORF">SAMN06265378_110114</name>
</gene>
<reference evidence="2" key="1">
    <citation type="submission" date="2017-06" db="EMBL/GenBank/DDBJ databases">
        <authorList>
            <person name="Varghese N."/>
            <person name="Submissions S."/>
        </authorList>
    </citation>
    <scope>NUCLEOTIDE SEQUENCE [LARGE SCALE GENOMIC DNA]</scope>
    <source>
        <strain evidence="2">DSM 26170</strain>
    </source>
</reference>
<name>A0A238XKX3_9RHOB</name>
<protein>
    <submittedName>
        <fullName evidence="1">Uncharacterized protein</fullName>
    </submittedName>
</protein>
<evidence type="ECO:0000313" key="2">
    <source>
        <dbReference type="Proteomes" id="UP000198409"/>
    </source>
</evidence>
<organism evidence="1 2">
    <name type="scientific">Paracoccus sediminis</name>
    <dbReference type="NCBI Taxonomy" id="1214787"/>
    <lineage>
        <taxon>Bacteria</taxon>
        <taxon>Pseudomonadati</taxon>
        <taxon>Pseudomonadota</taxon>
        <taxon>Alphaproteobacteria</taxon>
        <taxon>Rhodobacterales</taxon>
        <taxon>Paracoccaceae</taxon>
        <taxon>Paracoccus</taxon>
    </lineage>
</organism>
<dbReference type="EMBL" id="FZNM01000010">
    <property type="protein sequence ID" value="SNR59113.1"/>
    <property type="molecule type" value="Genomic_DNA"/>
</dbReference>
<accession>A0A238XKX3</accession>
<dbReference type="AlphaFoldDB" id="A0A238XKX3"/>
<sequence length="122" mass="13236">MGVLADRMRRHADRLIATHGGPAAIIRMEGSEPQYPWDPPGEPAEVAYPVRYIETGYDAGYHGDTLIQAGDVLGIMTAPAAITPAPLDVLRIGAVEYRMQDVKPMQPASDGAVICFSFQARR</sequence>
<evidence type="ECO:0000313" key="1">
    <source>
        <dbReference type="EMBL" id="SNR59113.1"/>
    </source>
</evidence>
<proteinExistence type="predicted"/>
<dbReference type="Proteomes" id="UP000198409">
    <property type="component" value="Unassembled WGS sequence"/>
</dbReference>